<feature type="compositionally biased region" description="Basic and acidic residues" evidence="2">
    <location>
        <begin position="90"/>
        <end position="99"/>
    </location>
</feature>
<sequence>MNQKIKCSDPAKEIRYNSGDSYSTEETKEFGEHQKSKVGSDEAIDEDIIIEALTEETLKTMVYGFKVIKDDSQEYMQKNYLKKITREVYRKKNSSEKSQKPAPNQSSGEVPDKDQNIIIDSQDQSQINNPFDEKKIGQDPSLQQDSPQNADSSAQDQSSPNNESSSNAQDSASSGQNPIIKNIIGNTMNIGNTHWQNNGMMFQHTGDNYYSQGPHYHFQNASSSENDKSESQKQFEALKKFLDSEVISQMTDIKQKLNVVSNNLGPKVDKKDLQKTNEEIKIATDIIASSLMQRAQMASPLALHPRSHEELENENKSLEQKIEKLQEEKRKLMQELQIAQSYQRPQLPVLSFSKPVLSKEPPALTYPTAVSPASELSSPLASQAHKSLLANSDSLPDELTPEEKDALMGQVKESLKSDPIAIYDDLLDLSRRSHLNVLWECTVGVKNTFLNGDKEEITLDFRDITYINFITILNQRMPDLAVLGLVMSNTEHFAEIRSFAINNFPMHVKKLEYISSSPRLDITALAYEICSVSRCVTNSVYFSKLKISSRQFKLILSSFKHLPKIYFSECLLDLKKSLDLESALQDSQITLLSINNCGNALGGKWKSIMPEDYSEEILSDAGIDLHPFVSFLKSLSSSEDFITKINEESAEDDLGIQAKGCRQKSHQVQDCLQALGLEDLKLTVE</sequence>
<protein>
    <submittedName>
        <fullName evidence="3">Uncharacterized protein</fullName>
    </submittedName>
</protein>
<feature type="region of interest" description="Disordered" evidence="2">
    <location>
        <begin position="1"/>
        <end position="42"/>
    </location>
</feature>
<feature type="compositionally biased region" description="Basic and acidic residues" evidence="2">
    <location>
        <begin position="25"/>
        <end position="40"/>
    </location>
</feature>
<keyword evidence="4" id="KW-1185">Reference proteome</keyword>
<feature type="compositionally biased region" description="Low complexity" evidence="2">
    <location>
        <begin position="143"/>
        <end position="179"/>
    </location>
</feature>
<evidence type="ECO:0000256" key="2">
    <source>
        <dbReference type="SAM" id="MobiDB-lite"/>
    </source>
</evidence>
<evidence type="ECO:0000313" key="3">
    <source>
        <dbReference type="EMBL" id="CAI2382027.1"/>
    </source>
</evidence>
<comment type="caution">
    <text evidence="3">The sequence shown here is derived from an EMBL/GenBank/DDBJ whole genome shotgun (WGS) entry which is preliminary data.</text>
</comment>
<dbReference type="AlphaFoldDB" id="A0AAD2D644"/>
<feature type="region of interest" description="Disordered" evidence="2">
    <location>
        <begin position="213"/>
        <end position="232"/>
    </location>
</feature>
<organism evidence="3 4">
    <name type="scientific">Euplotes crassus</name>
    <dbReference type="NCBI Taxonomy" id="5936"/>
    <lineage>
        <taxon>Eukaryota</taxon>
        <taxon>Sar</taxon>
        <taxon>Alveolata</taxon>
        <taxon>Ciliophora</taxon>
        <taxon>Intramacronucleata</taxon>
        <taxon>Spirotrichea</taxon>
        <taxon>Hypotrichia</taxon>
        <taxon>Euplotida</taxon>
        <taxon>Euplotidae</taxon>
        <taxon>Moneuplotes</taxon>
    </lineage>
</organism>
<keyword evidence="1" id="KW-0175">Coiled coil</keyword>
<evidence type="ECO:0000256" key="1">
    <source>
        <dbReference type="SAM" id="Coils"/>
    </source>
</evidence>
<dbReference type="Proteomes" id="UP001295684">
    <property type="component" value="Unassembled WGS sequence"/>
</dbReference>
<feature type="region of interest" description="Disordered" evidence="2">
    <location>
        <begin position="90"/>
        <end position="179"/>
    </location>
</feature>
<feature type="compositionally biased region" description="Low complexity" evidence="2">
    <location>
        <begin position="116"/>
        <end position="129"/>
    </location>
</feature>
<proteinExistence type="predicted"/>
<evidence type="ECO:0000313" key="4">
    <source>
        <dbReference type="Proteomes" id="UP001295684"/>
    </source>
</evidence>
<dbReference type="EMBL" id="CAMPGE010024164">
    <property type="protein sequence ID" value="CAI2382027.1"/>
    <property type="molecule type" value="Genomic_DNA"/>
</dbReference>
<reference evidence="3" key="1">
    <citation type="submission" date="2023-07" db="EMBL/GenBank/DDBJ databases">
        <authorList>
            <consortium name="AG Swart"/>
            <person name="Singh M."/>
            <person name="Singh A."/>
            <person name="Seah K."/>
            <person name="Emmerich C."/>
        </authorList>
    </citation>
    <scope>NUCLEOTIDE SEQUENCE</scope>
    <source>
        <strain evidence="3">DP1</strain>
    </source>
</reference>
<accession>A0AAD2D644</accession>
<feature type="compositionally biased region" description="Basic and acidic residues" evidence="2">
    <location>
        <begin position="1"/>
        <end position="15"/>
    </location>
</feature>
<name>A0AAD2D644_EUPCR</name>
<gene>
    <name evidence="3" type="ORF">ECRASSUSDP1_LOCUS23494</name>
</gene>
<feature type="coiled-coil region" evidence="1">
    <location>
        <begin position="301"/>
        <end position="342"/>
    </location>
</feature>